<proteinExistence type="predicted"/>
<dbReference type="AlphaFoldDB" id="A0A975BIS7"/>
<dbReference type="Pfam" id="PF13365">
    <property type="entry name" value="Trypsin_2"/>
    <property type="match status" value="1"/>
</dbReference>
<accession>A0A975BIS7</accession>
<dbReference type="InterPro" id="IPR009003">
    <property type="entry name" value="Peptidase_S1_PA"/>
</dbReference>
<reference evidence="1" key="1">
    <citation type="journal article" date="2021" name="Microb. Physiol.">
        <title>Proteogenomic Insights into the Physiology of Marine, Sulfate-Reducing, Filamentous Desulfonema limicola and Desulfonema magnum.</title>
        <authorList>
            <person name="Schnaars V."/>
            <person name="Wohlbrand L."/>
            <person name="Scheve S."/>
            <person name="Hinrichs C."/>
            <person name="Reinhardt R."/>
            <person name="Rabus R."/>
        </authorList>
    </citation>
    <scope>NUCLEOTIDE SEQUENCE</scope>
    <source>
        <strain evidence="1">4be13</strain>
    </source>
</reference>
<name>A0A975BIS7_9BACT</name>
<keyword evidence="2" id="KW-1185">Reference proteome</keyword>
<dbReference type="SUPFAM" id="SSF50494">
    <property type="entry name" value="Trypsin-like serine proteases"/>
    <property type="match status" value="1"/>
</dbReference>
<dbReference type="InterPro" id="IPR043504">
    <property type="entry name" value="Peptidase_S1_PA_chymotrypsin"/>
</dbReference>
<protein>
    <submittedName>
        <fullName evidence="1">Trypsin-like peptidase domain-containing protein</fullName>
    </submittedName>
</protein>
<dbReference type="KEGG" id="dmm:dnm_020930"/>
<gene>
    <name evidence="1" type="ORF">dnm_020930</name>
</gene>
<evidence type="ECO:0000313" key="2">
    <source>
        <dbReference type="Proteomes" id="UP000663722"/>
    </source>
</evidence>
<dbReference type="Proteomes" id="UP000663722">
    <property type="component" value="Chromosome"/>
</dbReference>
<evidence type="ECO:0000313" key="1">
    <source>
        <dbReference type="EMBL" id="QTA86075.1"/>
    </source>
</evidence>
<dbReference type="PANTHER" id="PTHR22939:SF129">
    <property type="entry name" value="SERINE PROTEASE HTRA2, MITOCHONDRIAL"/>
    <property type="match status" value="1"/>
</dbReference>
<sequence>MKTKHNINCLILFLAVFFFPFHQGYSMDIKKISENCSKTVVLIKTDKGTGTGFFINAYGTIATCYHVIQNANAINVRWKNRLTHAEVIYIEKKHDQALLNIFEKNTPYVQIQKHIAERVSDKQLVDPSDAVVVMGYPFASEKVKISNGKINDIYYKYEGNLPLSGVLENVTYKTDLVLHPGNSGSPVFDTYGIVIGMASAKVDTSKISSLSPKQEKDKKVSGMSFINSLDKLLSQNRLLFQANFEKKKTVLYKELEACLEHTNPYYFRYSDCFSDTSGSFYYECPHKSCGMAEYNDIFSGSFFDIPLYDSCKPTIIPRHFLPHPHSEKLYLFLQKIASNAELKKFITDRGLTLKND</sequence>
<dbReference type="Gene3D" id="2.40.10.10">
    <property type="entry name" value="Trypsin-like serine proteases"/>
    <property type="match status" value="2"/>
</dbReference>
<organism evidence="1 2">
    <name type="scientific">Desulfonema magnum</name>
    <dbReference type="NCBI Taxonomy" id="45655"/>
    <lineage>
        <taxon>Bacteria</taxon>
        <taxon>Pseudomonadati</taxon>
        <taxon>Thermodesulfobacteriota</taxon>
        <taxon>Desulfobacteria</taxon>
        <taxon>Desulfobacterales</taxon>
        <taxon>Desulfococcaceae</taxon>
        <taxon>Desulfonema</taxon>
    </lineage>
</organism>
<dbReference type="EMBL" id="CP061800">
    <property type="protein sequence ID" value="QTA86075.1"/>
    <property type="molecule type" value="Genomic_DNA"/>
</dbReference>
<dbReference type="PANTHER" id="PTHR22939">
    <property type="entry name" value="SERINE PROTEASE FAMILY S1C HTRA-RELATED"/>
    <property type="match status" value="1"/>
</dbReference>